<dbReference type="FunFam" id="2.40.10.10:FF:000003">
    <property type="entry name" value="Transmembrane serine protease 3"/>
    <property type="match status" value="1"/>
</dbReference>
<feature type="region of interest" description="Disordered" evidence="8">
    <location>
        <begin position="85"/>
        <end position="131"/>
    </location>
</feature>
<feature type="chain" id="PRO_5042121827" description="Peptidase S1 domain-containing protein" evidence="9">
    <location>
        <begin position="22"/>
        <end position="579"/>
    </location>
</feature>
<keyword evidence="6" id="KW-1015">Disulfide bond</keyword>
<accession>A0AAE1NZR2</accession>
<dbReference type="Gene3D" id="2.40.10.10">
    <property type="entry name" value="Trypsin-like serine proteases"/>
    <property type="match status" value="1"/>
</dbReference>
<evidence type="ECO:0000256" key="7">
    <source>
        <dbReference type="RuleBase" id="RU363034"/>
    </source>
</evidence>
<dbReference type="SMART" id="SM00020">
    <property type="entry name" value="Tryp_SPc"/>
    <property type="match status" value="1"/>
</dbReference>
<evidence type="ECO:0000256" key="6">
    <source>
        <dbReference type="ARBA" id="ARBA00023157"/>
    </source>
</evidence>
<name>A0AAE1NZR2_9EUCA</name>
<evidence type="ECO:0000256" key="3">
    <source>
        <dbReference type="ARBA" id="ARBA00022670"/>
    </source>
</evidence>
<evidence type="ECO:0000259" key="10">
    <source>
        <dbReference type="PROSITE" id="PS50240"/>
    </source>
</evidence>
<dbReference type="PANTHER" id="PTHR24264:SF65">
    <property type="entry name" value="SRCR DOMAIN-CONTAINING PROTEIN"/>
    <property type="match status" value="1"/>
</dbReference>
<dbReference type="PROSITE" id="PS50092">
    <property type="entry name" value="TSP1"/>
    <property type="match status" value="1"/>
</dbReference>
<dbReference type="PROSITE" id="PS00135">
    <property type="entry name" value="TRYPSIN_SER"/>
    <property type="match status" value="1"/>
</dbReference>
<keyword evidence="2" id="KW-0964">Secreted</keyword>
<proteinExistence type="predicted"/>
<dbReference type="InterPro" id="IPR043504">
    <property type="entry name" value="Peptidase_S1_PA_chymotrypsin"/>
</dbReference>
<dbReference type="CDD" id="cd00190">
    <property type="entry name" value="Tryp_SPc"/>
    <property type="match status" value="1"/>
</dbReference>
<dbReference type="PROSITE" id="PS50240">
    <property type="entry name" value="TRYPSIN_DOM"/>
    <property type="match status" value="1"/>
</dbReference>
<dbReference type="GO" id="GO:0005615">
    <property type="term" value="C:extracellular space"/>
    <property type="evidence" value="ECO:0007669"/>
    <property type="project" value="TreeGrafter"/>
</dbReference>
<feature type="compositionally biased region" description="Basic and acidic residues" evidence="8">
    <location>
        <begin position="53"/>
        <end position="72"/>
    </location>
</feature>
<feature type="region of interest" description="Disordered" evidence="8">
    <location>
        <begin position="37"/>
        <end position="72"/>
    </location>
</feature>
<evidence type="ECO:0000256" key="9">
    <source>
        <dbReference type="SAM" id="SignalP"/>
    </source>
</evidence>
<comment type="subcellular location">
    <subcellularLocation>
        <location evidence="1">Secreted</location>
    </subcellularLocation>
</comment>
<dbReference type="GO" id="GO:0006508">
    <property type="term" value="P:proteolysis"/>
    <property type="evidence" value="ECO:0007669"/>
    <property type="project" value="UniProtKB-KW"/>
</dbReference>
<dbReference type="Pfam" id="PF00089">
    <property type="entry name" value="Trypsin"/>
    <property type="match status" value="1"/>
</dbReference>
<reference evidence="11" key="1">
    <citation type="submission" date="2023-11" db="EMBL/GenBank/DDBJ databases">
        <title>Genome assemblies of two species of porcelain crab, Petrolisthes cinctipes and Petrolisthes manimaculis (Anomura: Porcellanidae).</title>
        <authorList>
            <person name="Angst P."/>
        </authorList>
    </citation>
    <scope>NUCLEOTIDE SEQUENCE</scope>
    <source>
        <strain evidence="11">PB745_02</strain>
        <tissue evidence="11">Gill</tissue>
    </source>
</reference>
<keyword evidence="4 7" id="KW-0378">Hydrolase</keyword>
<dbReference type="InterPro" id="IPR009003">
    <property type="entry name" value="Peptidase_S1_PA"/>
</dbReference>
<keyword evidence="12" id="KW-1185">Reference proteome</keyword>
<dbReference type="AlphaFoldDB" id="A0AAE1NZR2"/>
<dbReference type="InterPro" id="IPR001254">
    <property type="entry name" value="Trypsin_dom"/>
</dbReference>
<evidence type="ECO:0000256" key="8">
    <source>
        <dbReference type="SAM" id="MobiDB-lite"/>
    </source>
</evidence>
<dbReference type="PRINTS" id="PR00722">
    <property type="entry name" value="CHYMOTRYPSIN"/>
</dbReference>
<dbReference type="PROSITE" id="PS00134">
    <property type="entry name" value="TRYPSIN_HIS"/>
    <property type="match status" value="1"/>
</dbReference>
<dbReference type="SUPFAM" id="SSF50494">
    <property type="entry name" value="Trypsin-like serine proteases"/>
    <property type="match status" value="1"/>
</dbReference>
<feature type="region of interest" description="Disordered" evidence="8">
    <location>
        <begin position="281"/>
        <end position="336"/>
    </location>
</feature>
<sequence>MRLWVLLRLWWCWCWCGRGGGKEGSWGAWWRRREQQERRRRQKTTQKRHTGKKYMELVRTEGREQQGREEVRRWWENQPGDRGDRYHHHQLQHHRRPPHQHQNSSRRHPHLPSIHRPGRGGSSQLTSTTSWMSSLSDLGPHDLADLGGNLYTGWSTWSRCSRRCKQRRRRSCRVSAVCGKAVLKEERGCAGGRCSGRRPFHIIRADELSHQPPRNDMRVLLNFNSMFYTRWSRWSTCTRSCLTRRYRSCKYPLFCGGSVVHEEAYCYVEGSLCEKWYRRSSSSSSSSTRPGPHHNPPPSRDRHVTSLSPTSSTASMTNWPSQSTPTPSSSTLNGECGMSQVTQPPWDLKIIGGRPAQPGEWPWQVVILNKYHEAFCGGTVVGSRWVLTAAHCVRRKLFVRLAEHDLAVREGPEMEYKVWRSITHPQYDATTVDNDVALLELPEDVAGSGVGPACLPEQGAPLPVGEACTIIGWGKERNTHIFGTDVLHEAEVPIISHSLCSSVYRDYYITDNMFCAGDSRGRVDSCAGDSGGPLLCRRQNRWYIYGITSFGDGCGKRGKFGIYARVSNYRHWIQSVMAT</sequence>
<feature type="compositionally biased region" description="Basic residues" evidence="8">
    <location>
        <begin position="38"/>
        <end position="52"/>
    </location>
</feature>
<evidence type="ECO:0000313" key="11">
    <source>
        <dbReference type="EMBL" id="KAK4299083.1"/>
    </source>
</evidence>
<dbReference type="InterPro" id="IPR033116">
    <property type="entry name" value="TRYPSIN_SER"/>
</dbReference>
<dbReference type="EMBL" id="JAWZYT010003306">
    <property type="protein sequence ID" value="KAK4299083.1"/>
    <property type="molecule type" value="Genomic_DNA"/>
</dbReference>
<dbReference type="InterPro" id="IPR000884">
    <property type="entry name" value="TSP1_rpt"/>
</dbReference>
<evidence type="ECO:0000256" key="1">
    <source>
        <dbReference type="ARBA" id="ARBA00004613"/>
    </source>
</evidence>
<evidence type="ECO:0000313" key="12">
    <source>
        <dbReference type="Proteomes" id="UP001292094"/>
    </source>
</evidence>
<dbReference type="SMART" id="SM00209">
    <property type="entry name" value="TSP1"/>
    <property type="match status" value="2"/>
</dbReference>
<dbReference type="GO" id="GO:0004252">
    <property type="term" value="F:serine-type endopeptidase activity"/>
    <property type="evidence" value="ECO:0007669"/>
    <property type="project" value="InterPro"/>
</dbReference>
<dbReference type="Proteomes" id="UP001292094">
    <property type="component" value="Unassembled WGS sequence"/>
</dbReference>
<feature type="compositionally biased region" description="Low complexity" evidence="8">
    <location>
        <begin position="320"/>
        <end position="331"/>
    </location>
</feature>
<feature type="signal peptide" evidence="9">
    <location>
        <begin position="1"/>
        <end position="21"/>
    </location>
</feature>
<gene>
    <name evidence="11" type="ORF">Pmani_028634</name>
</gene>
<keyword evidence="9" id="KW-0732">Signal</keyword>
<dbReference type="PANTHER" id="PTHR24264">
    <property type="entry name" value="TRYPSIN-RELATED"/>
    <property type="match status" value="1"/>
</dbReference>
<feature type="compositionally biased region" description="Polar residues" evidence="8">
    <location>
        <begin position="305"/>
        <end position="319"/>
    </location>
</feature>
<dbReference type="InterPro" id="IPR001314">
    <property type="entry name" value="Peptidase_S1A"/>
</dbReference>
<protein>
    <recommendedName>
        <fullName evidence="10">Peptidase S1 domain-containing protein</fullName>
    </recommendedName>
</protein>
<evidence type="ECO:0000256" key="5">
    <source>
        <dbReference type="ARBA" id="ARBA00022825"/>
    </source>
</evidence>
<feature type="domain" description="Peptidase S1" evidence="10">
    <location>
        <begin position="350"/>
        <end position="578"/>
    </location>
</feature>
<evidence type="ECO:0000256" key="4">
    <source>
        <dbReference type="ARBA" id="ARBA00022801"/>
    </source>
</evidence>
<keyword evidence="3 7" id="KW-0645">Protease</keyword>
<feature type="compositionally biased region" description="Low complexity" evidence="8">
    <location>
        <begin position="122"/>
        <end position="131"/>
    </location>
</feature>
<evidence type="ECO:0000256" key="2">
    <source>
        <dbReference type="ARBA" id="ARBA00022525"/>
    </source>
</evidence>
<keyword evidence="5 7" id="KW-0720">Serine protease</keyword>
<dbReference type="InterPro" id="IPR050127">
    <property type="entry name" value="Serine_Proteases_S1"/>
</dbReference>
<organism evidence="11 12">
    <name type="scientific">Petrolisthes manimaculis</name>
    <dbReference type="NCBI Taxonomy" id="1843537"/>
    <lineage>
        <taxon>Eukaryota</taxon>
        <taxon>Metazoa</taxon>
        <taxon>Ecdysozoa</taxon>
        <taxon>Arthropoda</taxon>
        <taxon>Crustacea</taxon>
        <taxon>Multicrustacea</taxon>
        <taxon>Malacostraca</taxon>
        <taxon>Eumalacostraca</taxon>
        <taxon>Eucarida</taxon>
        <taxon>Decapoda</taxon>
        <taxon>Pleocyemata</taxon>
        <taxon>Anomura</taxon>
        <taxon>Galatheoidea</taxon>
        <taxon>Porcellanidae</taxon>
        <taxon>Petrolisthes</taxon>
    </lineage>
</organism>
<feature type="compositionally biased region" description="Basic residues" evidence="8">
    <location>
        <begin position="85"/>
        <end position="110"/>
    </location>
</feature>
<comment type="caution">
    <text evidence="11">The sequence shown here is derived from an EMBL/GenBank/DDBJ whole genome shotgun (WGS) entry which is preliminary data.</text>
</comment>
<dbReference type="InterPro" id="IPR018114">
    <property type="entry name" value="TRYPSIN_HIS"/>
</dbReference>